<name>A0ABS1CDK9_9GAMM</name>
<dbReference type="SUPFAM" id="SSF81301">
    <property type="entry name" value="Nucleotidyltransferase"/>
    <property type="match status" value="1"/>
</dbReference>
<reference evidence="2 3" key="1">
    <citation type="journal article" date="2020" name="Microorganisms">
        <title>Osmotic Adaptation and Compatible Solute Biosynthesis of Phototrophic Bacteria as Revealed from Genome Analyses.</title>
        <authorList>
            <person name="Imhoff J.F."/>
            <person name="Rahn T."/>
            <person name="Kunzel S."/>
            <person name="Keller A."/>
            <person name="Neulinger S.C."/>
        </authorList>
    </citation>
    <scope>NUCLEOTIDE SEQUENCE [LARGE SCALE GENOMIC DNA]</scope>
    <source>
        <strain evidence="2 3">DSM 6210</strain>
    </source>
</reference>
<sequence length="110" mass="12301">MSDAVDDTPAIDITPEHWAIVRDILRQHVPAYPVWAFGSRVRGTARRYSDLDLAVITDAPLSLHRLAALKEAFGESDLPWTVDVVDWASTAEGFRRVIERERVVLPVAGH</sequence>
<keyword evidence="3" id="KW-1185">Reference proteome</keyword>
<dbReference type="CDD" id="cd05403">
    <property type="entry name" value="NT_KNTase_like"/>
    <property type="match status" value="1"/>
</dbReference>
<comment type="caution">
    <text evidence="2">The sequence shown here is derived from an EMBL/GenBank/DDBJ whole genome shotgun (WGS) entry which is preliminary data.</text>
</comment>
<proteinExistence type="predicted"/>
<feature type="domain" description="Polymerase nucleotidyl transferase" evidence="1">
    <location>
        <begin position="21"/>
        <end position="101"/>
    </location>
</feature>
<dbReference type="Proteomes" id="UP000748752">
    <property type="component" value="Unassembled WGS sequence"/>
</dbReference>
<gene>
    <name evidence="2" type="ORF">CKO31_04350</name>
</gene>
<dbReference type="InterPro" id="IPR002934">
    <property type="entry name" value="Polymerase_NTP_transf_dom"/>
</dbReference>
<evidence type="ECO:0000313" key="3">
    <source>
        <dbReference type="Proteomes" id="UP000748752"/>
    </source>
</evidence>
<dbReference type="Gene3D" id="3.30.460.10">
    <property type="entry name" value="Beta Polymerase, domain 2"/>
    <property type="match status" value="1"/>
</dbReference>
<accession>A0ABS1CDK9</accession>
<dbReference type="EMBL" id="NRRV01000007">
    <property type="protein sequence ID" value="MBK1629985.1"/>
    <property type="molecule type" value="Genomic_DNA"/>
</dbReference>
<dbReference type="RefSeq" id="WP_200234384.1">
    <property type="nucleotide sequence ID" value="NZ_NRRV01000007.1"/>
</dbReference>
<dbReference type="InterPro" id="IPR043519">
    <property type="entry name" value="NT_sf"/>
</dbReference>
<dbReference type="Pfam" id="PF01909">
    <property type="entry name" value="NTP_transf_2"/>
    <property type="match status" value="1"/>
</dbReference>
<evidence type="ECO:0000259" key="1">
    <source>
        <dbReference type="Pfam" id="PF01909"/>
    </source>
</evidence>
<evidence type="ECO:0000313" key="2">
    <source>
        <dbReference type="EMBL" id="MBK1629985.1"/>
    </source>
</evidence>
<organism evidence="2 3">
    <name type="scientific">Thiohalocapsa halophila</name>
    <dbReference type="NCBI Taxonomy" id="69359"/>
    <lineage>
        <taxon>Bacteria</taxon>
        <taxon>Pseudomonadati</taxon>
        <taxon>Pseudomonadota</taxon>
        <taxon>Gammaproteobacteria</taxon>
        <taxon>Chromatiales</taxon>
        <taxon>Chromatiaceae</taxon>
        <taxon>Thiohalocapsa</taxon>
    </lineage>
</organism>
<protein>
    <recommendedName>
        <fullName evidence="1">Polymerase nucleotidyl transferase domain-containing protein</fullName>
    </recommendedName>
</protein>